<sequence length="68" mass="7869">MNSQNNKEEPKLFTFTVPGKPQGKARARTFYDSRSGKMSSVTPEKTVLYENLIKTCFQQKYGQKRFSD</sequence>
<gene>
    <name evidence="2" type="ORF">LKD42_12350</name>
</gene>
<proteinExistence type="predicted"/>
<evidence type="ECO:0000313" key="3">
    <source>
        <dbReference type="Proteomes" id="UP001299235"/>
    </source>
</evidence>
<dbReference type="Proteomes" id="UP001299235">
    <property type="component" value="Unassembled WGS sequence"/>
</dbReference>
<feature type="non-terminal residue" evidence="2">
    <location>
        <position position="68"/>
    </location>
</feature>
<organism evidence="2 3">
    <name type="scientific">Hominisplanchenecus faecis</name>
    <dbReference type="NCBI Taxonomy" id="2885351"/>
    <lineage>
        <taxon>Bacteria</taxon>
        <taxon>Bacillati</taxon>
        <taxon>Bacillota</taxon>
        <taxon>Clostridia</taxon>
        <taxon>Lachnospirales</taxon>
        <taxon>Lachnospiraceae</taxon>
        <taxon>Hominisplanchenecus</taxon>
    </lineage>
</organism>
<dbReference type="EMBL" id="JAJEQE010000053">
    <property type="protein sequence ID" value="MCC2150020.1"/>
    <property type="molecule type" value="Genomic_DNA"/>
</dbReference>
<evidence type="ECO:0000256" key="1">
    <source>
        <dbReference type="SAM" id="MobiDB-lite"/>
    </source>
</evidence>
<keyword evidence="3" id="KW-1185">Reference proteome</keyword>
<evidence type="ECO:0000313" key="2">
    <source>
        <dbReference type="EMBL" id="MCC2150020.1"/>
    </source>
</evidence>
<protein>
    <submittedName>
        <fullName evidence="2">RusA family crossover junction endodeoxyribonuclease</fullName>
    </submittedName>
</protein>
<reference evidence="2 3" key="1">
    <citation type="submission" date="2021-10" db="EMBL/GenBank/DDBJ databases">
        <title>Anaerobic single-cell dispensing facilitates the cultivation of human gut bacteria.</title>
        <authorList>
            <person name="Afrizal A."/>
        </authorList>
    </citation>
    <scope>NUCLEOTIDE SEQUENCE [LARGE SCALE GENOMIC DNA]</scope>
    <source>
        <strain evidence="2 3">CLA-AA-H246</strain>
    </source>
</reference>
<name>A0ABS8EXV7_9FIRM</name>
<accession>A0ABS8EXV7</accession>
<feature type="compositionally biased region" description="Basic and acidic residues" evidence="1">
    <location>
        <begin position="1"/>
        <end position="11"/>
    </location>
</feature>
<feature type="region of interest" description="Disordered" evidence="1">
    <location>
        <begin position="1"/>
        <end position="26"/>
    </location>
</feature>
<comment type="caution">
    <text evidence="2">The sequence shown here is derived from an EMBL/GenBank/DDBJ whole genome shotgun (WGS) entry which is preliminary data.</text>
</comment>